<dbReference type="PANTHER" id="PTHR11439">
    <property type="entry name" value="GAG-POL-RELATED RETROTRANSPOSON"/>
    <property type="match status" value="1"/>
</dbReference>
<keyword evidence="2" id="KW-0175">Coiled coil</keyword>
<dbReference type="GO" id="GO:0003676">
    <property type="term" value="F:nucleic acid binding"/>
    <property type="evidence" value="ECO:0007669"/>
    <property type="project" value="InterPro"/>
</dbReference>
<keyword evidence="1" id="KW-0479">Metal-binding</keyword>
<reference evidence="5" key="1">
    <citation type="journal article" date="2019" name="Sci. Rep.">
        <title>Draft genome of Tanacetum cinerariifolium, the natural source of mosquito coil.</title>
        <authorList>
            <person name="Yamashiro T."/>
            <person name="Shiraishi A."/>
            <person name="Satake H."/>
            <person name="Nakayama K."/>
        </authorList>
    </citation>
    <scope>NUCLEOTIDE SEQUENCE</scope>
</reference>
<dbReference type="AlphaFoldDB" id="A0A6L2KUW1"/>
<evidence type="ECO:0000256" key="2">
    <source>
        <dbReference type="SAM" id="Coils"/>
    </source>
</evidence>
<evidence type="ECO:0000313" key="5">
    <source>
        <dbReference type="EMBL" id="GEU53106.1"/>
    </source>
</evidence>
<dbReference type="SUPFAM" id="SSF53098">
    <property type="entry name" value="Ribonuclease H-like"/>
    <property type="match status" value="1"/>
</dbReference>
<feature type="region of interest" description="Disordered" evidence="3">
    <location>
        <begin position="489"/>
        <end position="512"/>
    </location>
</feature>
<feature type="compositionally biased region" description="Basic and acidic residues" evidence="3">
    <location>
        <begin position="500"/>
        <end position="512"/>
    </location>
</feature>
<proteinExistence type="predicted"/>
<evidence type="ECO:0000256" key="1">
    <source>
        <dbReference type="PROSITE-ProRule" id="PRU00047"/>
    </source>
</evidence>
<feature type="domain" description="CCHC-type" evidence="4">
    <location>
        <begin position="8"/>
        <end position="23"/>
    </location>
</feature>
<organism evidence="5">
    <name type="scientific">Tanacetum cinerariifolium</name>
    <name type="common">Dalmatian daisy</name>
    <name type="synonym">Chrysanthemum cinerariifolium</name>
    <dbReference type="NCBI Taxonomy" id="118510"/>
    <lineage>
        <taxon>Eukaryota</taxon>
        <taxon>Viridiplantae</taxon>
        <taxon>Streptophyta</taxon>
        <taxon>Embryophyta</taxon>
        <taxon>Tracheophyta</taxon>
        <taxon>Spermatophyta</taxon>
        <taxon>Magnoliopsida</taxon>
        <taxon>eudicotyledons</taxon>
        <taxon>Gunneridae</taxon>
        <taxon>Pentapetalae</taxon>
        <taxon>asterids</taxon>
        <taxon>campanulids</taxon>
        <taxon>Asterales</taxon>
        <taxon>Asteraceae</taxon>
        <taxon>Asteroideae</taxon>
        <taxon>Anthemideae</taxon>
        <taxon>Anthemidinae</taxon>
        <taxon>Tanacetum</taxon>
    </lineage>
</organism>
<sequence>MKQRTVICYNCKGKGHMSKPCTKHKRKRDDSWFKDKVLLVQAQAIGQILHEEELAFLADPEIIEGQATQTVITHNAAYQANDLDAYDSNCDELNTAKVALMANLSHYGSDVLAESIEIDRFKQTLSEQLKEKESLMQTITLLKNDFKKEESRNIDREITLKKKIKHLDNIVYKRDLLAQTVHMLTKPKFFYDHSTKQALDPNPSCTPIRVEVPKELPKVSMVNMSLKKLKHHLAGFDVVVKLLQAYDWRLLSALQFVNKFLGTVKFGNDHVAKIIGYGEYQIGNVTISWVYYVEGLVHNFFSVGKFYDSNLEVGIFHETSVARSLQQNGVVERRNRMLIKAARTTLIYAKALNHDLDVAHMNNDPFFGIPVPKNNYKASSSSDVIHTIVQTVAPNSKHVIKWTKDHPLENISDKVIIITLKLIYKVKLDELGGILKNKARLVARGYRQEKGTDFEESLALVARLDISQCPRGIFLNQSIYALESLKKYGTESSDPVDTPMVEKSKLDEDPQGKVVDPTKYHGMVGTLMYLIASRTYLTFVVCMCAQYQAKPTEKYLHALKRIFKYLRGTVNRGLWYLKDSSIALTAYAAADHAGCQDTRRSTSRKQVENGVAELYFINTKYQLADIFTKALGRERTEFLINKLRMRSFTPETLKQLADEAEE</sequence>
<accession>A0A6L2KUW1</accession>
<protein>
    <recommendedName>
        <fullName evidence="4">CCHC-type domain-containing protein</fullName>
    </recommendedName>
</protein>
<dbReference type="InterPro" id="IPR012337">
    <property type="entry name" value="RNaseH-like_sf"/>
</dbReference>
<dbReference type="PROSITE" id="PS50158">
    <property type="entry name" value="ZF_CCHC"/>
    <property type="match status" value="1"/>
</dbReference>
<feature type="coiled-coil region" evidence="2">
    <location>
        <begin position="118"/>
        <end position="145"/>
    </location>
</feature>
<dbReference type="PANTHER" id="PTHR11439:SF495">
    <property type="entry name" value="REVERSE TRANSCRIPTASE, RNA-DEPENDENT DNA POLYMERASE-RELATED"/>
    <property type="match status" value="1"/>
</dbReference>
<keyword evidence="1" id="KW-0862">Zinc</keyword>
<evidence type="ECO:0000256" key="3">
    <source>
        <dbReference type="SAM" id="MobiDB-lite"/>
    </source>
</evidence>
<name>A0A6L2KUW1_TANCI</name>
<dbReference type="EMBL" id="BKCJ010003121">
    <property type="protein sequence ID" value="GEU53106.1"/>
    <property type="molecule type" value="Genomic_DNA"/>
</dbReference>
<keyword evidence="1" id="KW-0863">Zinc-finger</keyword>
<dbReference type="InterPro" id="IPR001878">
    <property type="entry name" value="Znf_CCHC"/>
</dbReference>
<evidence type="ECO:0000259" key="4">
    <source>
        <dbReference type="PROSITE" id="PS50158"/>
    </source>
</evidence>
<comment type="caution">
    <text evidence="5">The sequence shown here is derived from an EMBL/GenBank/DDBJ whole genome shotgun (WGS) entry which is preliminary data.</text>
</comment>
<dbReference type="GO" id="GO:0008270">
    <property type="term" value="F:zinc ion binding"/>
    <property type="evidence" value="ECO:0007669"/>
    <property type="project" value="UniProtKB-KW"/>
</dbReference>
<gene>
    <name evidence="5" type="ORF">Tci_025084</name>
</gene>